<dbReference type="HAMAP" id="MF_00208">
    <property type="entry name" value="MurE"/>
    <property type="match status" value="1"/>
</dbReference>
<dbReference type="InterPro" id="IPR036615">
    <property type="entry name" value="Mur_ligase_C_dom_sf"/>
</dbReference>
<dbReference type="NCBIfam" id="NF001126">
    <property type="entry name" value="PRK00139.1-4"/>
    <property type="match status" value="1"/>
</dbReference>
<dbReference type="NCBIfam" id="TIGR01085">
    <property type="entry name" value="murE"/>
    <property type="match status" value="1"/>
</dbReference>
<evidence type="ECO:0000259" key="3">
    <source>
        <dbReference type="Pfam" id="PF02875"/>
    </source>
</evidence>
<evidence type="ECO:0000313" key="6">
    <source>
        <dbReference type="Proteomes" id="UP000823769"/>
    </source>
</evidence>
<organism evidence="5 6">
    <name type="scientific">Candidatus Cryptobacteroides avistercoris</name>
    <dbReference type="NCBI Taxonomy" id="2840758"/>
    <lineage>
        <taxon>Bacteria</taxon>
        <taxon>Pseudomonadati</taxon>
        <taxon>Bacteroidota</taxon>
        <taxon>Bacteroidia</taxon>
        <taxon>Bacteroidales</taxon>
        <taxon>Candidatus Cryptobacteroides</taxon>
    </lineage>
</organism>
<name>A0A9D9NP20_9BACT</name>
<dbReference type="Gene3D" id="3.40.1190.10">
    <property type="entry name" value="Mur-like, catalytic domain"/>
    <property type="match status" value="1"/>
</dbReference>
<reference evidence="5" key="2">
    <citation type="journal article" date="2021" name="PeerJ">
        <title>Extensive microbial diversity within the chicken gut microbiome revealed by metagenomics and culture.</title>
        <authorList>
            <person name="Gilroy R."/>
            <person name="Ravi A."/>
            <person name="Getino M."/>
            <person name="Pursley I."/>
            <person name="Horton D.L."/>
            <person name="Alikhan N.F."/>
            <person name="Baker D."/>
            <person name="Gharbi K."/>
            <person name="Hall N."/>
            <person name="Watson M."/>
            <person name="Adriaenssens E.M."/>
            <person name="Foster-Nyarko E."/>
            <person name="Jarju S."/>
            <person name="Secka A."/>
            <person name="Antonio M."/>
            <person name="Oren A."/>
            <person name="Chaudhuri R.R."/>
            <person name="La Ragione R."/>
            <person name="Hildebrand F."/>
            <person name="Pallen M.J."/>
        </authorList>
    </citation>
    <scope>NUCLEOTIDE SEQUENCE</scope>
    <source>
        <strain evidence="5">B3-1481</strain>
    </source>
</reference>
<dbReference type="Pfam" id="PF02875">
    <property type="entry name" value="Mur_ligase_C"/>
    <property type="match status" value="1"/>
</dbReference>
<evidence type="ECO:0000256" key="2">
    <source>
        <dbReference type="RuleBase" id="RU004135"/>
    </source>
</evidence>
<dbReference type="SUPFAM" id="SSF53623">
    <property type="entry name" value="MurD-like peptide ligases, catalytic domain"/>
    <property type="match status" value="1"/>
</dbReference>
<comment type="subcellular location">
    <subcellularLocation>
        <location evidence="2">Cytoplasm</location>
    </subcellularLocation>
</comment>
<dbReference type="EMBL" id="JADILW010000053">
    <property type="protein sequence ID" value="MBO8480153.1"/>
    <property type="molecule type" value="Genomic_DNA"/>
</dbReference>
<sequence>VKDSRAAVAAAADCFYGHPSGRLCLVGVTGTNGKTTVATLLYEMFRQLGHECGLLSTIANYIGPRRLETANTTSDPVTINSLLAEMVEAGCSHCFMEVSSIGVDQHRIDGLEFRAGIFTNLTHDHLDYHGTFAAYLRCKQRFFDMLPAKAFAITNADDRNGRIMVQNTRAQVLTYSCRSLADHSCKTVEQSFEGMLLNIDGSEVWTMLTGAHNAYNLLAIYSTALALGTPKDEALLALSKLRPVRGRLETIPGPGGVNVVIDYAHTPDALENVLRTLREVAPGRPLFCLFGCGGDRDRGKRPEMGAVAAKYADRIILTSDNSRSEDTAEIMDEIRSGIPAEALARTLSISDRREAIRTAVMLAQGGATVLLAGKGHETYQIIGGRKSHFDEREIVDEIFKSLKN</sequence>
<keyword evidence="2" id="KW-0133">Cell shape</keyword>
<comment type="similarity">
    <text evidence="1">Belongs to the MurCDEF family. MurE subfamily.</text>
</comment>
<protein>
    <submittedName>
        <fullName evidence="5">UDP-N-acetylmuramoyl-L-alanyl-D-glutamate--2, 6-diaminopimelate ligase</fullName>
        <ecNumber evidence="5">6.3.2.13</ecNumber>
    </submittedName>
</protein>
<dbReference type="Pfam" id="PF08245">
    <property type="entry name" value="Mur_ligase_M"/>
    <property type="match status" value="1"/>
</dbReference>
<dbReference type="GO" id="GO:0008765">
    <property type="term" value="F:UDP-N-acetylmuramoylalanyl-D-glutamate-2,6-diaminopimelate ligase activity"/>
    <property type="evidence" value="ECO:0007669"/>
    <property type="project" value="UniProtKB-EC"/>
</dbReference>
<dbReference type="PANTHER" id="PTHR23135">
    <property type="entry name" value="MUR LIGASE FAMILY MEMBER"/>
    <property type="match status" value="1"/>
</dbReference>
<keyword evidence="5" id="KW-0436">Ligase</keyword>
<dbReference type="AlphaFoldDB" id="A0A9D9NP20"/>
<keyword evidence="2" id="KW-0573">Peptidoglycan synthesis</keyword>
<keyword evidence="2" id="KW-0961">Cell wall biogenesis/degradation</keyword>
<dbReference type="InterPro" id="IPR004101">
    <property type="entry name" value="Mur_ligase_C"/>
</dbReference>
<accession>A0A9D9NP20</accession>
<feature type="domain" description="Mur ligase central" evidence="4">
    <location>
        <begin position="28"/>
        <end position="219"/>
    </location>
</feature>
<comment type="caution">
    <text evidence="5">The sequence shown here is derived from an EMBL/GenBank/DDBJ whole genome shotgun (WGS) entry which is preliminary data.</text>
</comment>
<dbReference type="GO" id="GO:0005737">
    <property type="term" value="C:cytoplasm"/>
    <property type="evidence" value="ECO:0007669"/>
    <property type="project" value="UniProtKB-SubCell"/>
</dbReference>
<keyword evidence="2" id="KW-0132">Cell division</keyword>
<dbReference type="GO" id="GO:0005524">
    <property type="term" value="F:ATP binding"/>
    <property type="evidence" value="ECO:0007669"/>
    <property type="project" value="InterPro"/>
</dbReference>
<dbReference type="InterPro" id="IPR036565">
    <property type="entry name" value="Mur-like_cat_sf"/>
</dbReference>
<feature type="domain" description="Mur ligase C-terminal" evidence="3">
    <location>
        <begin position="246"/>
        <end position="375"/>
    </location>
</feature>
<dbReference type="GO" id="GO:0051301">
    <property type="term" value="P:cell division"/>
    <property type="evidence" value="ECO:0007669"/>
    <property type="project" value="UniProtKB-KW"/>
</dbReference>
<evidence type="ECO:0000256" key="1">
    <source>
        <dbReference type="ARBA" id="ARBA00005898"/>
    </source>
</evidence>
<evidence type="ECO:0000259" key="4">
    <source>
        <dbReference type="Pfam" id="PF08245"/>
    </source>
</evidence>
<dbReference type="Gene3D" id="3.90.190.20">
    <property type="entry name" value="Mur ligase, C-terminal domain"/>
    <property type="match status" value="1"/>
</dbReference>
<dbReference type="GO" id="GO:0071555">
    <property type="term" value="P:cell wall organization"/>
    <property type="evidence" value="ECO:0007669"/>
    <property type="project" value="UniProtKB-KW"/>
</dbReference>
<feature type="non-terminal residue" evidence="5">
    <location>
        <position position="1"/>
    </location>
</feature>
<dbReference type="EC" id="6.3.2.13" evidence="5"/>
<dbReference type="SUPFAM" id="SSF53244">
    <property type="entry name" value="MurD-like peptide ligases, peptide-binding domain"/>
    <property type="match status" value="1"/>
</dbReference>
<dbReference type="InterPro" id="IPR013221">
    <property type="entry name" value="Mur_ligase_cen"/>
</dbReference>
<dbReference type="GO" id="GO:0009252">
    <property type="term" value="P:peptidoglycan biosynthetic process"/>
    <property type="evidence" value="ECO:0007669"/>
    <property type="project" value="UniProtKB-KW"/>
</dbReference>
<proteinExistence type="inferred from homology"/>
<gene>
    <name evidence="5" type="ORF">IAB76_03460</name>
</gene>
<dbReference type="InterPro" id="IPR005761">
    <property type="entry name" value="UDP-N-AcMur-Glu-dNH2Pim_ligase"/>
</dbReference>
<dbReference type="Proteomes" id="UP000823769">
    <property type="component" value="Unassembled WGS sequence"/>
</dbReference>
<dbReference type="PANTHER" id="PTHR23135:SF4">
    <property type="entry name" value="UDP-N-ACETYLMURAMOYL-L-ALANYL-D-GLUTAMATE--2,6-DIAMINOPIMELATE LIGASE MURE HOMOLOG, CHLOROPLASTIC"/>
    <property type="match status" value="1"/>
</dbReference>
<reference evidence="5" key="1">
    <citation type="submission" date="2020-10" db="EMBL/GenBank/DDBJ databases">
        <authorList>
            <person name="Gilroy R."/>
        </authorList>
    </citation>
    <scope>NUCLEOTIDE SEQUENCE</scope>
    <source>
        <strain evidence="5">B3-1481</strain>
    </source>
</reference>
<evidence type="ECO:0000313" key="5">
    <source>
        <dbReference type="EMBL" id="MBO8480153.1"/>
    </source>
</evidence>
<comment type="pathway">
    <text evidence="2">Cell wall biogenesis; peptidoglycan biosynthesis.</text>
</comment>
<dbReference type="GO" id="GO:0008360">
    <property type="term" value="P:regulation of cell shape"/>
    <property type="evidence" value="ECO:0007669"/>
    <property type="project" value="UniProtKB-KW"/>
</dbReference>
<keyword evidence="2" id="KW-0131">Cell cycle</keyword>